<comment type="caution">
    <text evidence="1">The sequence shown here is derived from an EMBL/GenBank/DDBJ whole genome shotgun (WGS) entry which is preliminary data.</text>
</comment>
<proteinExistence type="predicted"/>
<dbReference type="InterPro" id="IPR001544">
    <property type="entry name" value="Aminotrans_IV"/>
</dbReference>
<dbReference type="GO" id="GO:0003824">
    <property type="term" value="F:catalytic activity"/>
    <property type="evidence" value="ECO:0007669"/>
    <property type="project" value="InterPro"/>
</dbReference>
<gene>
    <name evidence="1" type="ORF">S12H4_46418</name>
</gene>
<dbReference type="InterPro" id="IPR043132">
    <property type="entry name" value="BCAT-like_C"/>
</dbReference>
<name>X1VWT8_9ZZZZ</name>
<reference evidence="1" key="1">
    <citation type="journal article" date="2014" name="Front. Microbiol.">
        <title>High frequency of phylogenetically diverse reductive dehalogenase-homologous genes in deep subseafloor sedimentary metagenomes.</title>
        <authorList>
            <person name="Kawai M."/>
            <person name="Futagami T."/>
            <person name="Toyoda A."/>
            <person name="Takaki Y."/>
            <person name="Nishi S."/>
            <person name="Hori S."/>
            <person name="Arai W."/>
            <person name="Tsubouchi T."/>
            <person name="Morono Y."/>
            <person name="Uchiyama I."/>
            <person name="Ito T."/>
            <person name="Fujiyama A."/>
            <person name="Inagaki F."/>
            <person name="Takami H."/>
        </authorList>
    </citation>
    <scope>NUCLEOTIDE SEQUENCE</scope>
    <source>
        <strain evidence="1">Expedition CK06-06</strain>
    </source>
</reference>
<dbReference type="SUPFAM" id="SSF56752">
    <property type="entry name" value="D-aminoacid aminotransferase-like PLP-dependent enzymes"/>
    <property type="match status" value="1"/>
</dbReference>
<sequence>DGKLVTPASYNNILTGITRNTVMELAQNELSVETIERQVDRSELYMAEEVNLLLFAVPVAPDALKNGSAVVNAVGHNPYPGFG</sequence>
<accession>X1VWT8</accession>
<dbReference type="AlphaFoldDB" id="X1VWT8"/>
<dbReference type="Gene3D" id="3.20.10.10">
    <property type="entry name" value="D-amino Acid Aminotransferase, subunit A, domain 2"/>
    <property type="match status" value="1"/>
</dbReference>
<evidence type="ECO:0000313" key="1">
    <source>
        <dbReference type="EMBL" id="GAJ15785.1"/>
    </source>
</evidence>
<dbReference type="InterPro" id="IPR036038">
    <property type="entry name" value="Aminotransferase-like"/>
</dbReference>
<feature type="non-terminal residue" evidence="1">
    <location>
        <position position="1"/>
    </location>
</feature>
<dbReference type="Pfam" id="PF01063">
    <property type="entry name" value="Aminotran_4"/>
    <property type="match status" value="1"/>
</dbReference>
<protein>
    <submittedName>
        <fullName evidence="1">Uncharacterized protein</fullName>
    </submittedName>
</protein>
<organism evidence="1">
    <name type="scientific">marine sediment metagenome</name>
    <dbReference type="NCBI Taxonomy" id="412755"/>
    <lineage>
        <taxon>unclassified sequences</taxon>
        <taxon>metagenomes</taxon>
        <taxon>ecological metagenomes</taxon>
    </lineage>
</organism>
<dbReference type="EMBL" id="BARW01028802">
    <property type="protein sequence ID" value="GAJ15785.1"/>
    <property type="molecule type" value="Genomic_DNA"/>
</dbReference>